<gene>
    <name evidence="1" type="ORF">NAEGRDRAFT_81211</name>
</gene>
<reference evidence="1 2" key="1">
    <citation type="journal article" date="2010" name="Cell">
        <title>The genome of Naegleria gruberi illuminates early eukaryotic versatility.</title>
        <authorList>
            <person name="Fritz-Laylin L.K."/>
            <person name="Prochnik S.E."/>
            <person name="Ginger M.L."/>
            <person name="Dacks J.B."/>
            <person name="Carpenter M.L."/>
            <person name="Field M.C."/>
            <person name="Kuo A."/>
            <person name="Paredez A."/>
            <person name="Chapman J."/>
            <person name="Pham J."/>
            <person name="Shu S."/>
            <person name="Neupane R."/>
            <person name="Cipriano M."/>
            <person name="Mancuso J."/>
            <person name="Tu H."/>
            <person name="Salamov A."/>
            <person name="Lindquist E."/>
            <person name="Shapiro H."/>
            <person name="Lucas S."/>
            <person name="Grigoriev I.V."/>
            <person name="Cande W.Z."/>
            <person name="Fulton C."/>
            <person name="Rokhsar D.S."/>
            <person name="Dawson S.C."/>
        </authorList>
    </citation>
    <scope>NUCLEOTIDE SEQUENCE [LARGE SCALE GENOMIC DNA]</scope>
    <source>
        <strain evidence="1 2">NEG-M</strain>
    </source>
</reference>
<dbReference type="InParanoid" id="D2VTX8"/>
<dbReference type="Pfam" id="PF13540">
    <property type="entry name" value="RCC1_2"/>
    <property type="match status" value="1"/>
</dbReference>
<dbReference type="OMA" id="FEPRREM"/>
<name>D2VTX8_NAEGR</name>
<evidence type="ECO:0000313" key="1">
    <source>
        <dbReference type="EMBL" id="EFC39797.1"/>
    </source>
</evidence>
<accession>D2VTX8</accession>
<evidence type="ECO:0000313" key="2">
    <source>
        <dbReference type="Proteomes" id="UP000006671"/>
    </source>
</evidence>
<dbReference type="AlphaFoldDB" id="D2VTX8"/>
<keyword evidence="2" id="KW-1185">Reference proteome</keyword>
<dbReference type="VEuPathDB" id="AmoebaDB:NAEGRDRAFT_81211"/>
<dbReference type="RefSeq" id="XP_002672541.1">
    <property type="nucleotide sequence ID" value="XM_002672495.1"/>
</dbReference>
<proteinExistence type="predicted"/>
<dbReference type="EMBL" id="GG738897">
    <property type="protein sequence ID" value="EFC39797.1"/>
    <property type="molecule type" value="Genomic_DNA"/>
</dbReference>
<dbReference type="SUPFAM" id="SSF50985">
    <property type="entry name" value="RCC1/BLIP-II"/>
    <property type="match status" value="1"/>
</dbReference>
<dbReference type="Gene3D" id="2.130.10.30">
    <property type="entry name" value="Regulator of chromosome condensation 1/beta-lactamase-inhibitor protein II"/>
    <property type="match status" value="1"/>
</dbReference>
<protein>
    <submittedName>
        <fullName evidence="1">Predicted protein</fullName>
    </submittedName>
</protein>
<dbReference type="GeneID" id="8858573"/>
<organism evidence="2">
    <name type="scientific">Naegleria gruberi</name>
    <name type="common">Amoeba</name>
    <dbReference type="NCBI Taxonomy" id="5762"/>
    <lineage>
        <taxon>Eukaryota</taxon>
        <taxon>Discoba</taxon>
        <taxon>Heterolobosea</taxon>
        <taxon>Tetramitia</taxon>
        <taxon>Eutetramitia</taxon>
        <taxon>Vahlkampfiidae</taxon>
        <taxon>Naegleria</taxon>
    </lineage>
</organism>
<sequence>MSSHYTLPLVGSNNPCGYDSTDLPYLPSINCGTEIVFQSVYGNHSSKAPIRIKLNSDEKIDNIRLVHAYSNMDCLYIVSGDGKLFEIVNGSDTPKRLIIDDNEDLEVLQISSYTEAVLFLVRDKISGESFIYGRGHNGYFRMTHDKTNDYSCNTIELMFEPRREMPNVGFPYVINHIGCCYSFSCCVINDTLLHFTGQNWLSGGQTHVDGYFQWPTLIQDLKKPVTKLECGDFHVLALLKDGTVAVGGSNSSNQLTSDATHTYNQPFGVLFSNISNIFSGSNSVLYQSKVGFEGKLRYYFFGAKTFDFVATKEDKKKKAIRHHKDEKVFEQQFTRDFFLHRYEENPEKIYLDGSSYYGSNPFDNTELSLETLMPFSEFNKGLYPQYRKSDFYKNMVKVVLQPKGIFCICDYGGGLSSKMFAHLLKASDYSSENNRLILDIVIHTQH</sequence>
<dbReference type="Proteomes" id="UP000006671">
    <property type="component" value="Unassembled WGS sequence"/>
</dbReference>
<dbReference type="OrthoDB" id="10256179at2759"/>
<dbReference type="KEGG" id="ngr:NAEGRDRAFT_81211"/>
<dbReference type="InterPro" id="IPR009091">
    <property type="entry name" value="RCC1/BLIP-II"/>
</dbReference>